<proteinExistence type="predicted"/>
<accession>A0A445KU57</accession>
<evidence type="ECO:0000256" key="1">
    <source>
        <dbReference type="SAM" id="MobiDB-lite"/>
    </source>
</evidence>
<gene>
    <name evidence="2" type="ORF">D0Y65_008346</name>
</gene>
<feature type="region of interest" description="Disordered" evidence="1">
    <location>
        <begin position="17"/>
        <end position="37"/>
    </location>
</feature>
<dbReference type="AlphaFoldDB" id="A0A445KU57"/>
<evidence type="ECO:0000313" key="2">
    <source>
        <dbReference type="EMBL" id="RZC14323.1"/>
    </source>
</evidence>
<keyword evidence="2" id="KW-0378">Hydrolase</keyword>
<comment type="caution">
    <text evidence="2">The sequence shown here is derived from an EMBL/GenBank/DDBJ whole genome shotgun (WGS) entry which is preliminary data.</text>
</comment>
<keyword evidence="2" id="KW-0547">Nucleotide-binding</keyword>
<name>A0A445KU57_GLYSO</name>
<keyword evidence="3" id="KW-1185">Reference proteome</keyword>
<reference evidence="2 3" key="1">
    <citation type="submission" date="2018-09" db="EMBL/GenBank/DDBJ databases">
        <title>A high-quality reference genome of wild soybean provides a powerful tool to mine soybean genomes.</title>
        <authorList>
            <person name="Xie M."/>
            <person name="Chung C.Y.L."/>
            <person name="Li M.-W."/>
            <person name="Wong F.-L."/>
            <person name="Chan T.-F."/>
            <person name="Lam H.-M."/>
        </authorList>
    </citation>
    <scope>NUCLEOTIDE SEQUENCE [LARGE SCALE GENOMIC DNA]</scope>
    <source>
        <strain evidence="3">cv. W05</strain>
        <tissue evidence="2">Hypocotyl of etiolated seedlings</tissue>
    </source>
</reference>
<dbReference type="Proteomes" id="UP000289340">
    <property type="component" value="Chromosome 4"/>
</dbReference>
<keyword evidence="2" id="KW-0347">Helicase</keyword>
<dbReference type="GO" id="GO:0004386">
    <property type="term" value="F:helicase activity"/>
    <property type="evidence" value="ECO:0007669"/>
    <property type="project" value="UniProtKB-KW"/>
</dbReference>
<organism evidence="2 3">
    <name type="scientific">Glycine soja</name>
    <name type="common">Wild soybean</name>
    <dbReference type="NCBI Taxonomy" id="3848"/>
    <lineage>
        <taxon>Eukaryota</taxon>
        <taxon>Viridiplantae</taxon>
        <taxon>Streptophyta</taxon>
        <taxon>Embryophyta</taxon>
        <taxon>Tracheophyta</taxon>
        <taxon>Spermatophyta</taxon>
        <taxon>Magnoliopsida</taxon>
        <taxon>eudicotyledons</taxon>
        <taxon>Gunneridae</taxon>
        <taxon>Pentapetalae</taxon>
        <taxon>rosids</taxon>
        <taxon>fabids</taxon>
        <taxon>Fabales</taxon>
        <taxon>Fabaceae</taxon>
        <taxon>Papilionoideae</taxon>
        <taxon>50 kb inversion clade</taxon>
        <taxon>NPAAA clade</taxon>
        <taxon>indigoferoid/millettioid clade</taxon>
        <taxon>Phaseoleae</taxon>
        <taxon>Glycine</taxon>
        <taxon>Glycine subgen. Soja</taxon>
    </lineage>
</organism>
<dbReference type="EMBL" id="QZWG01000004">
    <property type="protein sequence ID" value="RZC14323.1"/>
    <property type="molecule type" value="Genomic_DNA"/>
</dbReference>
<protein>
    <submittedName>
        <fullName evidence="2">DEAD-box ATP-dependent RNA helicase 50 isoform B</fullName>
    </submittedName>
</protein>
<evidence type="ECO:0000313" key="3">
    <source>
        <dbReference type="Proteomes" id="UP000289340"/>
    </source>
</evidence>
<keyword evidence="2" id="KW-0067">ATP-binding</keyword>
<sequence>MHDGYYSSQPAIIGLGQLHSVPSSGSHHEMQHSMQGPLQGQLTFRTPTVQGFFDLQDSLEAVEQPIRASQFHGITSKQLDVDRSLSS</sequence>